<accession>A0ABR9V4W6</accession>
<keyword evidence="6" id="KW-0443">Lipid metabolism</keyword>
<dbReference type="EMBL" id="JADEWC010000019">
    <property type="protein sequence ID" value="MBE9222917.1"/>
    <property type="molecule type" value="Genomic_DNA"/>
</dbReference>
<evidence type="ECO:0000256" key="4">
    <source>
        <dbReference type="ARBA" id="ARBA00022801"/>
    </source>
</evidence>
<evidence type="ECO:0000256" key="5">
    <source>
        <dbReference type="ARBA" id="ARBA00022963"/>
    </source>
</evidence>
<dbReference type="Proteomes" id="UP000654604">
    <property type="component" value="Unassembled WGS sequence"/>
</dbReference>
<evidence type="ECO:0000313" key="8">
    <source>
        <dbReference type="EMBL" id="MBE9222917.1"/>
    </source>
</evidence>
<gene>
    <name evidence="8" type="ORF">IQ215_09450</name>
</gene>
<dbReference type="CDD" id="cd09173">
    <property type="entry name" value="PLDc_Nuc_like_unchar1_2"/>
    <property type="match status" value="1"/>
</dbReference>
<dbReference type="InterPro" id="IPR001736">
    <property type="entry name" value="PLipase_D/transphosphatidylase"/>
</dbReference>
<dbReference type="CDD" id="cd09116">
    <property type="entry name" value="PLDc_Nuc_like"/>
    <property type="match status" value="1"/>
</dbReference>
<sequence>MKINNILTVILPFSLILYGCQNELSIIPINNSSPLPQDVNIQVYFNHNQQEEYNEPYRPIIRAGDNLEKILIEAVNSAEKTIDIAVQELNLPDLARAVVTQHQAGKQVRIIIENNYNLNINNLGPDHGLAILKKNNVAIIDDTEDGSKGSGLMHHKFMIIDNKKLVTGSANFTVSGTHGDLENENTRGNANHLLVIDNAPLAIIFTEEFNYMWGDGVNNKKDSLFGLQKPYRPSQNLTIGDSQITVKFSPTSRSQPWENTTNGLIDKTLNQATESIDLALFVFSKQPLSNSLENQNLKGTQIRALIDPLFAYRYYSEGLDLLGVELSNNCQYYDDNNPWKNPLDTVGIPNIERGDKLHHKFALIDNKIVITGSHNWSAAANYNNDESLLIIDNTIIAEHFRREFDRLYEDAILGITDRLQQRINEDRRECRVN</sequence>
<keyword evidence="4" id="KW-0378">Hydrolase</keyword>
<evidence type="ECO:0000256" key="1">
    <source>
        <dbReference type="ARBA" id="ARBA00000798"/>
    </source>
</evidence>
<proteinExistence type="inferred from homology"/>
<dbReference type="PANTHER" id="PTHR43856">
    <property type="entry name" value="CARDIOLIPIN HYDROLASE"/>
    <property type="match status" value="1"/>
</dbReference>
<comment type="catalytic activity">
    <reaction evidence="1">
        <text>a 1,2-diacyl-sn-glycero-3-phosphocholine + H2O = a 1,2-diacyl-sn-glycero-3-phosphate + choline + H(+)</text>
        <dbReference type="Rhea" id="RHEA:14445"/>
        <dbReference type="ChEBI" id="CHEBI:15354"/>
        <dbReference type="ChEBI" id="CHEBI:15377"/>
        <dbReference type="ChEBI" id="CHEBI:15378"/>
        <dbReference type="ChEBI" id="CHEBI:57643"/>
        <dbReference type="ChEBI" id="CHEBI:58608"/>
        <dbReference type="EC" id="3.1.4.4"/>
    </reaction>
</comment>
<dbReference type="PROSITE" id="PS50035">
    <property type="entry name" value="PLD"/>
    <property type="match status" value="2"/>
</dbReference>
<dbReference type="Gene3D" id="3.30.870.10">
    <property type="entry name" value="Endonuclease Chain A"/>
    <property type="match status" value="2"/>
</dbReference>
<comment type="similarity">
    <text evidence="2">Belongs to the phospholipase D family.</text>
</comment>
<evidence type="ECO:0000256" key="6">
    <source>
        <dbReference type="ARBA" id="ARBA00023098"/>
    </source>
</evidence>
<reference evidence="8 9" key="1">
    <citation type="submission" date="2020-10" db="EMBL/GenBank/DDBJ databases">
        <authorList>
            <person name="Castelo-Branco R."/>
            <person name="Eusebio N."/>
            <person name="Adriana R."/>
            <person name="Vieira A."/>
            <person name="Brugerolle De Fraissinette N."/>
            <person name="Rezende De Castro R."/>
            <person name="Schneider M.P."/>
            <person name="Vasconcelos V."/>
            <person name="Leao P.N."/>
        </authorList>
    </citation>
    <scope>NUCLEOTIDE SEQUENCE [LARGE SCALE GENOMIC DNA]</scope>
    <source>
        <strain evidence="8 9">LEGE 03274</strain>
    </source>
</reference>
<organism evidence="8 9">
    <name type="scientific">Cyanobacterium stanieri LEGE 03274</name>
    <dbReference type="NCBI Taxonomy" id="1828756"/>
    <lineage>
        <taxon>Bacteria</taxon>
        <taxon>Bacillati</taxon>
        <taxon>Cyanobacteriota</taxon>
        <taxon>Cyanophyceae</taxon>
        <taxon>Oscillatoriophycideae</taxon>
        <taxon>Chroococcales</taxon>
        <taxon>Geminocystaceae</taxon>
        <taxon>Cyanobacterium</taxon>
    </lineage>
</organism>
<protein>
    <recommendedName>
        <fullName evidence="3">phospholipase D</fullName>
        <ecNumber evidence="3">3.1.4.4</ecNumber>
    </recommendedName>
</protein>
<name>A0ABR9V4W6_9CHRO</name>
<dbReference type="PROSITE" id="PS51257">
    <property type="entry name" value="PROKAR_LIPOPROTEIN"/>
    <property type="match status" value="1"/>
</dbReference>
<evidence type="ECO:0000259" key="7">
    <source>
        <dbReference type="PROSITE" id="PS50035"/>
    </source>
</evidence>
<dbReference type="EC" id="3.1.4.4" evidence="3"/>
<dbReference type="PANTHER" id="PTHR43856:SF1">
    <property type="entry name" value="MITOCHONDRIAL CARDIOLIPIN HYDROLASE"/>
    <property type="match status" value="1"/>
</dbReference>
<dbReference type="SMART" id="SM00155">
    <property type="entry name" value="PLDc"/>
    <property type="match status" value="2"/>
</dbReference>
<feature type="domain" description="PLD phosphodiesterase" evidence="7">
    <location>
        <begin position="149"/>
        <end position="176"/>
    </location>
</feature>
<keyword evidence="5" id="KW-0442">Lipid degradation</keyword>
<comment type="caution">
    <text evidence="8">The sequence shown here is derived from an EMBL/GenBank/DDBJ whole genome shotgun (WGS) entry which is preliminary data.</text>
</comment>
<dbReference type="InterPro" id="IPR051406">
    <property type="entry name" value="PLD_domain"/>
</dbReference>
<feature type="domain" description="PLD phosphodiesterase" evidence="7">
    <location>
        <begin position="353"/>
        <end position="380"/>
    </location>
</feature>
<evidence type="ECO:0000256" key="2">
    <source>
        <dbReference type="ARBA" id="ARBA00008664"/>
    </source>
</evidence>
<dbReference type="InterPro" id="IPR025202">
    <property type="entry name" value="PLD-like_dom"/>
</dbReference>
<evidence type="ECO:0000256" key="3">
    <source>
        <dbReference type="ARBA" id="ARBA00012027"/>
    </source>
</evidence>
<dbReference type="Pfam" id="PF13091">
    <property type="entry name" value="PLDc_2"/>
    <property type="match status" value="2"/>
</dbReference>
<dbReference type="SUPFAM" id="SSF56024">
    <property type="entry name" value="Phospholipase D/nuclease"/>
    <property type="match status" value="2"/>
</dbReference>
<dbReference type="RefSeq" id="WP_193801063.1">
    <property type="nucleotide sequence ID" value="NZ_JADEWC010000019.1"/>
</dbReference>
<evidence type="ECO:0000313" key="9">
    <source>
        <dbReference type="Proteomes" id="UP000654604"/>
    </source>
</evidence>
<keyword evidence="9" id="KW-1185">Reference proteome</keyword>